<evidence type="ECO:0000313" key="2">
    <source>
        <dbReference type="Proteomes" id="UP000078492"/>
    </source>
</evidence>
<name>A0A195DYT7_9HYME</name>
<gene>
    <name evidence="1" type="ORF">ALC57_09678</name>
</gene>
<reference evidence="1 2" key="1">
    <citation type="submission" date="2015-09" db="EMBL/GenBank/DDBJ databases">
        <title>Trachymyrmex cornetzi WGS genome.</title>
        <authorList>
            <person name="Nygaard S."/>
            <person name="Hu H."/>
            <person name="Boomsma J."/>
            <person name="Zhang G."/>
        </authorList>
    </citation>
    <scope>NUCLEOTIDE SEQUENCE [LARGE SCALE GENOMIC DNA]</scope>
    <source>
        <strain evidence="1">Tcor2-1</strain>
        <tissue evidence="1">Whole body</tissue>
    </source>
</reference>
<proteinExistence type="predicted"/>
<dbReference type="EMBL" id="KQ980050">
    <property type="protein sequence ID" value="KYN18033.1"/>
    <property type="molecule type" value="Genomic_DNA"/>
</dbReference>
<dbReference type="AlphaFoldDB" id="A0A195DYT7"/>
<sequence length="325" mass="37628">MAAAYDHSDHNAPAIRHCDVIAYYRSFVSCSCVRIRSGVFHVGLPWLRPTQEKLWKLRVRGICDNDDVIRGRRRLFPTRDVIDTGWEEEEKKGGWKERRGRMMDVYSYYLQSQFAMEHSCRLKPLGDAVFRGPLVYLDGCQEKLYHFCYHCDMVQLKGPRLRAGDPLLARDPPDPRLSLALARVLAVAVVVVATDEEDGLRRRVSSSRHLSSRVASRECYLCHGYTTRDLTAPPDEVSSSRILITWFQISEKPLNNLGKNQGYVLWGHQDIRLVLFLYFRTESLTRFSFLLLLHIEEKKTNNGPCKEFSFGIWKKNRPFVCIILS</sequence>
<accession>A0A195DYT7</accession>
<protein>
    <submittedName>
        <fullName evidence="1">Uncharacterized protein</fullName>
    </submittedName>
</protein>
<keyword evidence="2" id="KW-1185">Reference proteome</keyword>
<dbReference type="Proteomes" id="UP000078492">
    <property type="component" value="Unassembled WGS sequence"/>
</dbReference>
<organism evidence="1 2">
    <name type="scientific">Trachymyrmex cornetzi</name>
    <dbReference type="NCBI Taxonomy" id="471704"/>
    <lineage>
        <taxon>Eukaryota</taxon>
        <taxon>Metazoa</taxon>
        <taxon>Ecdysozoa</taxon>
        <taxon>Arthropoda</taxon>
        <taxon>Hexapoda</taxon>
        <taxon>Insecta</taxon>
        <taxon>Pterygota</taxon>
        <taxon>Neoptera</taxon>
        <taxon>Endopterygota</taxon>
        <taxon>Hymenoptera</taxon>
        <taxon>Apocrita</taxon>
        <taxon>Aculeata</taxon>
        <taxon>Formicoidea</taxon>
        <taxon>Formicidae</taxon>
        <taxon>Myrmicinae</taxon>
        <taxon>Trachymyrmex</taxon>
    </lineage>
</organism>
<evidence type="ECO:0000313" key="1">
    <source>
        <dbReference type="EMBL" id="KYN18033.1"/>
    </source>
</evidence>